<dbReference type="PANTHER" id="PTHR19918">
    <property type="entry name" value="CELL DIVISION CYCLE 20 CDC20 FIZZY -RELATED"/>
    <property type="match status" value="1"/>
</dbReference>
<evidence type="ECO:0000313" key="6">
    <source>
        <dbReference type="Proteomes" id="UP000249363"/>
    </source>
</evidence>
<feature type="repeat" description="WD" evidence="3">
    <location>
        <begin position="54"/>
        <end position="88"/>
    </location>
</feature>
<dbReference type="SMART" id="SM00320">
    <property type="entry name" value="WD40"/>
    <property type="match status" value="2"/>
</dbReference>
<comment type="caution">
    <text evidence="5">The sequence shown here is derived from an EMBL/GenBank/DDBJ whole genome shotgun (WGS) entry which is preliminary data.</text>
</comment>
<dbReference type="GO" id="GO:0010997">
    <property type="term" value="F:anaphase-promoting complex binding"/>
    <property type="evidence" value="ECO:0007669"/>
    <property type="project" value="InterPro"/>
</dbReference>
<evidence type="ECO:0000256" key="2">
    <source>
        <dbReference type="ARBA" id="ARBA00022737"/>
    </source>
</evidence>
<name>A0A364KQI4_TALAM</name>
<dbReference type="PROSITE" id="PS50082">
    <property type="entry name" value="WD_REPEATS_2"/>
    <property type="match status" value="1"/>
</dbReference>
<dbReference type="InterPro" id="IPR033010">
    <property type="entry name" value="Cdc20/Fizzy"/>
</dbReference>
<sequence>MGYRETSEESAVIPGAEVPGEQLAVGDERGSIWYYSIELSPFEALSKVTLLAKVDAHLARVCSISWSPDKRFLASSGDDNYCLLFEMRHILQNQQYLRSHPEIRNLSTLQLSAIVSQVARIIRISSLIPSYLHSESQPLEDSRASSTSGNVRSVSMDDDAQANITNRRVRGRALESTSEVPPGGIFQPYRRVASAYYSPAIRDHGTTALHFLHGNHIHSFRHNSAVKAVAFAPWQPTLLATGGGMLDRTVHFYHAPTGSCLAEIYMWSQVTGLVWSKTRREIAVVLGYGEFEQGHQYRVVVFAWPSCQQVTAIPWNSQVDENFREYMNVADRALSVISIPYFVDSLHQKTSGDVDSNPEDECVGIASSRYIRFYRIWAKPHKVFAGVAGVMRSEILEALDGIEDQRDEVIR</sequence>
<evidence type="ECO:0000256" key="1">
    <source>
        <dbReference type="ARBA" id="ARBA00022574"/>
    </source>
</evidence>
<dbReference type="InterPro" id="IPR001680">
    <property type="entry name" value="WD40_rpt"/>
</dbReference>
<reference evidence="5 6" key="1">
    <citation type="journal article" date="2017" name="Biotechnol. Biofuels">
        <title>Differential beta-glucosidase expression as a function of carbon source availability in Talaromyces amestolkiae: a genomic and proteomic approach.</title>
        <authorList>
            <person name="de Eugenio L.I."/>
            <person name="Mendez-Liter J.A."/>
            <person name="Nieto-Dominguez M."/>
            <person name="Alonso L."/>
            <person name="Gil-Munoz J."/>
            <person name="Barriuso J."/>
            <person name="Prieto A."/>
            <person name="Martinez M.J."/>
        </authorList>
    </citation>
    <scope>NUCLEOTIDE SEQUENCE [LARGE SCALE GENOMIC DNA]</scope>
    <source>
        <strain evidence="5 6">CIB</strain>
    </source>
</reference>
<dbReference type="InterPro" id="IPR036322">
    <property type="entry name" value="WD40_repeat_dom_sf"/>
</dbReference>
<dbReference type="GO" id="GO:0031145">
    <property type="term" value="P:anaphase-promoting complex-dependent catabolic process"/>
    <property type="evidence" value="ECO:0007669"/>
    <property type="project" value="TreeGrafter"/>
</dbReference>
<dbReference type="Proteomes" id="UP000249363">
    <property type="component" value="Unassembled WGS sequence"/>
</dbReference>
<dbReference type="GO" id="GO:1905786">
    <property type="term" value="P:positive regulation of anaphase-promoting complex-dependent catabolic process"/>
    <property type="evidence" value="ECO:0007669"/>
    <property type="project" value="TreeGrafter"/>
</dbReference>
<keyword evidence="1 3" id="KW-0853">WD repeat</keyword>
<dbReference type="AlphaFoldDB" id="A0A364KQI4"/>
<dbReference type="GO" id="GO:1990757">
    <property type="term" value="F:ubiquitin ligase activator activity"/>
    <property type="evidence" value="ECO:0007669"/>
    <property type="project" value="TreeGrafter"/>
</dbReference>
<gene>
    <name evidence="5" type="ORF">BHQ10_001826</name>
</gene>
<accession>A0A364KQI4</accession>
<dbReference type="PANTHER" id="PTHR19918:SF5">
    <property type="entry name" value="MEIOSIS-SPECIFIC APC_C ACTIVATOR PROTEIN AMA1"/>
    <property type="match status" value="1"/>
</dbReference>
<dbReference type="OrthoDB" id="10263272at2759"/>
<dbReference type="GeneID" id="63791043"/>
<feature type="compositionally biased region" description="Polar residues" evidence="4">
    <location>
        <begin position="138"/>
        <end position="153"/>
    </location>
</feature>
<dbReference type="STRING" id="1196081.A0A364KQI4"/>
<evidence type="ECO:0000313" key="5">
    <source>
        <dbReference type="EMBL" id="RAO65814.1"/>
    </source>
</evidence>
<evidence type="ECO:0000256" key="4">
    <source>
        <dbReference type="SAM" id="MobiDB-lite"/>
    </source>
</evidence>
<protein>
    <submittedName>
        <fullName evidence="5">Uncharacterized protein</fullName>
    </submittedName>
</protein>
<dbReference type="RefSeq" id="XP_040730331.1">
    <property type="nucleotide sequence ID" value="XM_040873905.1"/>
</dbReference>
<evidence type="ECO:0000256" key="3">
    <source>
        <dbReference type="PROSITE-ProRule" id="PRU00221"/>
    </source>
</evidence>
<dbReference type="InterPro" id="IPR015943">
    <property type="entry name" value="WD40/YVTN_repeat-like_dom_sf"/>
</dbReference>
<dbReference type="GO" id="GO:0005680">
    <property type="term" value="C:anaphase-promoting complex"/>
    <property type="evidence" value="ECO:0007669"/>
    <property type="project" value="TreeGrafter"/>
</dbReference>
<organism evidence="5 6">
    <name type="scientific">Talaromyces amestolkiae</name>
    <dbReference type="NCBI Taxonomy" id="1196081"/>
    <lineage>
        <taxon>Eukaryota</taxon>
        <taxon>Fungi</taxon>
        <taxon>Dikarya</taxon>
        <taxon>Ascomycota</taxon>
        <taxon>Pezizomycotina</taxon>
        <taxon>Eurotiomycetes</taxon>
        <taxon>Eurotiomycetidae</taxon>
        <taxon>Eurotiales</taxon>
        <taxon>Trichocomaceae</taxon>
        <taxon>Talaromyces</taxon>
        <taxon>Talaromyces sect. Talaromyces</taxon>
    </lineage>
</organism>
<dbReference type="Gene3D" id="2.130.10.10">
    <property type="entry name" value="YVTN repeat-like/Quinoprotein amine dehydrogenase"/>
    <property type="match status" value="2"/>
</dbReference>
<feature type="region of interest" description="Disordered" evidence="4">
    <location>
        <begin position="138"/>
        <end position="179"/>
    </location>
</feature>
<dbReference type="Pfam" id="PF00400">
    <property type="entry name" value="WD40"/>
    <property type="match status" value="2"/>
</dbReference>
<keyword evidence="2" id="KW-0677">Repeat</keyword>
<dbReference type="EMBL" id="MIKG01000002">
    <property type="protein sequence ID" value="RAO65814.1"/>
    <property type="molecule type" value="Genomic_DNA"/>
</dbReference>
<dbReference type="SUPFAM" id="SSF50978">
    <property type="entry name" value="WD40 repeat-like"/>
    <property type="match status" value="1"/>
</dbReference>
<proteinExistence type="predicted"/>
<keyword evidence="6" id="KW-1185">Reference proteome</keyword>